<evidence type="ECO:0000256" key="4">
    <source>
        <dbReference type="ARBA" id="ARBA00022726"/>
    </source>
</evidence>
<dbReference type="GO" id="GO:0005829">
    <property type="term" value="C:cytosol"/>
    <property type="evidence" value="ECO:0007669"/>
    <property type="project" value="TreeGrafter"/>
</dbReference>
<protein>
    <submittedName>
        <fullName evidence="6">5'-methylthioadenosine phosphorylase</fullName>
        <ecNumber evidence="6">2.4.2.28</ecNumber>
    </submittedName>
</protein>
<keyword evidence="3 6" id="KW-0808">Transferase</keyword>
<evidence type="ECO:0000256" key="3">
    <source>
        <dbReference type="ARBA" id="ARBA00022679"/>
    </source>
</evidence>
<dbReference type="AlphaFoldDB" id="A0A3B0VRE8"/>
<accession>A0A3B0VRE8</accession>
<gene>
    <name evidence="6" type="ORF">MNBD_CHLOROFLEXI01-4261</name>
</gene>
<dbReference type="EMBL" id="UOEU01000940">
    <property type="protein sequence ID" value="VAW42693.1"/>
    <property type="molecule type" value="Genomic_DNA"/>
</dbReference>
<dbReference type="Gene3D" id="3.40.50.1580">
    <property type="entry name" value="Nucleoside phosphorylase domain"/>
    <property type="match status" value="1"/>
</dbReference>
<reference evidence="6" key="1">
    <citation type="submission" date="2018-06" db="EMBL/GenBank/DDBJ databases">
        <authorList>
            <person name="Zhirakovskaya E."/>
        </authorList>
    </citation>
    <scope>NUCLEOTIDE SEQUENCE</scope>
</reference>
<dbReference type="InterPro" id="IPR035994">
    <property type="entry name" value="Nucleoside_phosphorylase_sf"/>
</dbReference>
<dbReference type="NCBIfam" id="TIGR01694">
    <property type="entry name" value="MTAP"/>
    <property type="match status" value="1"/>
</dbReference>
<name>A0A3B0VRE8_9ZZZZ</name>
<sequence length="310" mass="34074">MHDQKDQKDHGNLRSILLEEKKLSKIEIAVIGGSGLYNMEALTEVEELSITTPFGKPSDDITVGTLHGRRVAFLPRHGRGHLLNPSEVPYRANIFALKTLGVRYIVSVSACGSLREDYAPSHIVVPDQLFDHTKGRKGTFFEGGLVAHVTLANPFSPEMSKAIAQSCRTVGGTVHEGGTFITMEGPRFSTKGESLLYQQWGMSIIGMTTSPEAFLAGEAEIAYGVMAHVTDYDVWHESEEPVTVDMVVKVLQKNAALAQNGISHLVQTMDDWADDFPAHHALKYAFITEHNHIPAQLKQDLAPLVAKYLT</sequence>
<dbReference type="Pfam" id="PF01048">
    <property type="entry name" value="PNP_UDP_1"/>
    <property type="match status" value="1"/>
</dbReference>
<organism evidence="6">
    <name type="scientific">hydrothermal vent metagenome</name>
    <dbReference type="NCBI Taxonomy" id="652676"/>
    <lineage>
        <taxon>unclassified sequences</taxon>
        <taxon>metagenomes</taxon>
        <taxon>ecological metagenomes</taxon>
    </lineage>
</organism>
<dbReference type="EC" id="2.4.2.28" evidence="6"/>
<dbReference type="GO" id="GO:0019509">
    <property type="term" value="P:L-methionine salvage from methylthioadenosine"/>
    <property type="evidence" value="ECO:0007669"/>
    <property type="project" value="TreeGrafter"/>
</dbReference>
<dbReference type="InterPro" id="IPR010044">
    <property type="entry name" value="MTAP"/>
</dbReference>
<comment type="similarity">
    <text evidence="1">Belongs to the PNP/MTAP phosphorylase family.</text>
</comment>
<dbReference type="PANTHER" id="PTHR42679">
    <property type="entry name" value="S-METHYL-5'-THIOADENOSINE PHOSPHORYLASE"/>
    <property type="match status" value="1"/>
</dbReference>
<evidence type="ECO:0000313" key="6">
    <source>
        <dbReference type="EMBL" id="VAW42693.1"/>
    </source>
</evidence>
<dbReference type="GO" id="GO:0017061">
    <property type="term" value="F:S-methyl-5-thioadenosine phosphorylase activity"/>
    <property type="evidence" value="ECO:0007669"/>
    <property type="project" value="UniProtKB-EC"/>
</dbReference>
<keyword evidence="2 6" id="KW-0328">Glycosyltransferase</keyword>
<evidence type="ECO:0000256" key="2">
    <source>
        <dbReference type="ARBA" id="ARBA00022676"/>
    </source>
</evidence>
<dbReference type="GO" id="GO:0006166">
    <property type="term" value="P:purine ribonucleoside salvage"/>
    <property type="evidence" value="ECO:0007669"/>
    <property type="project" value="UniProtKB-KW"/>
</dbReference>
<feature type="domain" description="Nucleoside phosphorylase" evidence="5">
    <location>
        <begin position="27"/>
        <end position="265"/>
    </location>
</feature>
<dbReference type="FunFam" id="3.40.50.1580:FF:000012">
    <property type="entry name" value="Probable 6-oxopurine nucleoside phosphorylase"/>
    <property type="match status" value="1"/>
</dbReference>
<evidence type="ECO:0000259" key="5">
    <source>
        <dbReference type="Pfam" id="PF01048"/>
    </source>
</evidence>
<dbReference type="InterPro" id="IPR018099">
    <property type="entry name" value="Purine_phosphorylase-2_CS"/>
</dbReference>
<evidence type="ECO:0000256" key="1">
    <source>
        <dbReference type="ARBA" id="ARBA00006751"/>
    </source>
</evidence>
<keyword evidence="4" id="KW-0660">Purine salvage</keyword>
<dbReference type="PROSITE" id="PS01240">
    <property type="entry name" value="PNP_MTAP_2"/>
    <property type="match status" value="1"/>
</dbReference>
<dbReference type="CDD" id="cd09010">
    <property type="entry name" value="MTAP_SsMTAPII_like_MTIP"/>
    <property type="match status" value="1"/>
</dbReference>
<dbReference type="InterPro" id="IPR000845">
    <property type="entry name" value="Nucleoside_phosphorylase_d"/>
</dbReference>
<dbReference type="PANTHER" id="PTHR42679:SF2">
    <property type="entry name" value="S-METHYL-5'-THIOADENOSINE PHOSPHORYLASE"/>
    <property type="match status" value="1"/>
</dbReference>
<dbReference type="SUPFAM" id="SSF53167">
    <property type="entry name" value="Purine and uridine phosphorylases"/>
    <property type="match status" value="1"/>
</dbReference>
<dbReference type="HAMAP" id="MF_01963">
    <property type="entry name" value="MTAP"/>
    <property type="match status" value="1"/>
</dbReference>
<proteinExistence type="inferred from homology"/>